<reference evidence="2 3" key="1">
    <citation type="submission" date="2017-02" db="EMBL/GenBank/DDBJ databases">
        <title>Natronthermophilus aegyptiacus gen. nov.,sp. nov., an aerobic, extremely halophilic alkalithermophilic archaeon isolated from the athalassohaline Wadi An Natrun, Egypt.</title>
        <authorList>
            <person name="Zhao B."/>
        </authorList>
    </citation>
    <scope>NUCLEOTIDE SEQUENCE [LARGE SCALE GENOMIC DNA]</scope>
    <source>
        <strain evidence="2 3">CGMCC 1.3597</strain>
    </source>
</reference>
<dbReference type="Proteomes" id="UP000196084">
    <property type="component" value="Unassembled WGS sequence"/>
</dbReference>
<sequence length="107" mass="12116">MVLETDLEETAAKQDDLPNAEDVYDRNEEIPLTDVFDDDFVAKRTEFKSFDELVAASPDDVGSAAELETVTDGEWDEFVAERTEFADEEELVMAARDHWVAKKLELA</sequence>
<evidence type="ECO:0000313" key="2">
    <source>
        <dbReference type="EMBL" id="OVE84069.1"/>
    </source>
</evidence>
<dbReference type="AlphaFoldDB" id="A0A202E743"/>
<gene>
    <name evidence="2" type="ORF">B2G88_06440</name>
</gene>
<organism evidence="2 3">
    <name type="scientific">Natronolimnobius baerhuensis</name>
    <dbReference type="NCBI Taxonomy" id="253108"/>
    <lineage>
        <taxon>Archaea</taxon>
        <taxon>Methanobacteriati</taxon>
        <taxon>Methanobacteriota</taxon>
        <taxon>Stenosarchaea group</taxon>
        <taxon>Halobacteria</taxon>
        <taxon>Halobacteriales</taxon>
        <taxon>Natrialbaceae</taxon>
        <taxon>Natronolimnobius</taxon>
    </lineage>
</organism>
<comment type="caution">
    <text evidence="2">The sequence shown here is derived from an EMBL/GenBank/DDBJ whole genome shotgun (WGS) entry which is preliminary data.</text>
</comment>
<name>A0A202E743_9EURY</name>
<keyword evidence="3" id="KW-1185">Reference proteome</keyword>
<dbReference type="EMBL" id="MWPH01000002">
    <property type="protein sequence ID" value="OVE84069.1"/>
    <property type="molecule type" value="Genomic_DNA"/>
</dbReference>
<feature type="region of interest" description="Disordered" evidence="1">
    <location>
        <begin position="1"/>
        <end position="24"/>
    </location>
</feature>
<evidence type="ECO:0000313" key="3">
    <source>
        <dbReference type="Proteomes" id="UP000196084"/>
    </source>
</evidence>
<dbReference type="RefSeq" id="WP_054862507.1">
    <property type="nucleotide sequence ID" value="NZ_MWPH01000002.1"/>
</dbReference>
<accession>A0A202E743</accession>
<evidence type="ECO:0000256" key="1">
    <source>
        <dbReference type="SAM" id="MobiDB-lite"/>
    </source>
</evidence>
<protein>
    <submittedName>
        <fullName evidence="2">Uncharacterized protein</fullName>
    </submittedName>
</protein>
<proteinExistence type="predicted"/>
<dbReference type="OrthoDB" id="178002at2157"/>